<evidence type="ECO:0000313" key="1">
    <source>
        <dbReference type="EMBL" id="GFR23117.1"/>
    </source>
</evidence>
<gene>
    <name evidence="1" type="primary">AVEN_243568_1</name>
    <name evidence="1" type="ORF">TNCT_660871</name>
</gene>
<accession>A0A8X6HG22</accession>
<reference evidence="1" key="1">
    <citation type="submission" date="2020-07" db="EMBL/GenBank/DDBJ databases">
        <title>Multicomponent nature underlies the extraordinary mechanical properties of spider dragline silk.</title>
        <authorList>
            <person name="Kono N."/>
            <person name="Nakamura H."/>
            <person name="Mori M."/>
            <person name="Yoshida Y."/>
            <person name="Ohtoshi R."/>
            <person name="Malay A.D."/>
            <person name="Moran D.A.P."/>
            <person name="Tomita M."/>
            <person name="Numata K."/>
            <person name="Arakawa K."/>
        </authorList>
    </citation>
    <scope>NUCLEOTIDE SEQUENCE</scope>
</reference>
<keyword evidence="2" id="KW-1185">Reference proteome</keyword>
<sequence length="295" mass="33376">MRKTVLRTASQKDSEGDTENRYLEELVRKKSHQIFKKCMPNAAEEKKLANNLDVQPAPPEIYHEDLTVDKRRHSFHKTLFPKDILYLQVVDIGNPNAYKLQVVAKHGSCSNLQNLHIMMHLPKIPAEMKYFEGGLYKFEYIRGALCSCPAIERKLYVTVDPTIFGGAEAPKLGKVGVEDLPFSTRDPEIGTSLSGCSMNSKVCYKTCIETVAHNIFGIEGSDHFTLFEEWHRKQYTFEETSADFPKTPCVKGSALLCRSIGLYIVGDMKKSYKYANKALSLNPDNVYSHICRGVL</sequence>
<name>A0A8X6HG22_TRICU</name>
<dbReference type="AlphaFoldDB" id="A0A8X6HG22"/>
<organism evidence="1 2">
    <name type="scientific">Trichonephila clavata</name>
    <name type="common">Joro spider</name>
    <name type="synonym">Nephila clavata</name>
    <dbReference type="NCBI Taxonomy" id="2740835"/>
    <lineage>
        <taxon>Eukaryota</taxon>
        <taxon>Metazoa</taxon>
        <taxon>Ecdysozoa</taxon>
        <taxon>Arthropoda</taxon>
        <taxon>Chelicerata</taxon>
        <taxon>Arachnida</taxon>
        <taxon>Araneae</taxon>
        <taxon>Araneomorphae</taxon>
        <taxon>Entelegynae</taxon>
        <taxon>Araneoidea</taxon>
        <taxon>Nephilidae</taxon>
        <taxon>Trichonephila</taxon>
    </lineage>
</organism>
<comment type="caution">
    <text evidence="1">The sequence shown here is derived from an EMBL/GenBank/DDBJ whole genome shotgun (WGS) entry which is preliminary data.</text>
</comment>
<protein>
    <submittedName>
        <fullName evidence="1">Uncharacterized protein</fullName>
    </submittedName>
</protein>
<evidence type="ECO:0000313" key="2">
    <source>
        <dbReference type="Proteomes" id="UP000887116"/>
    </source>
</evidence>
<proteinExistence type="predicted"/>
<dbReference type="Proteomes" id="UP000887116">
    <property type="component" value="Unassembled WGS sequence"/>
</dbReference>
<dbReference type="OrthoDB" id="6425987at2759"/>
<dbReference type="EMBL" id="BMAO01018399">
    <property type="protein sequence ID" value="GFR23117.1"/>
    <property type="molecule type" value="Genomic_DNA"/>
</dbReference>